<evidence type="ECO:0000313" key="3">
    <source>
        <dbReference type="EMBL" id="KNE72707.1"/>
    </source>
</evidence>
<feature type="region of interest" description="Disordered" evidence="1">
    <location>
        <begin position="57"/>
        <end position="88"/>
    </location>
</feature>
<feature type="compositionally biased region" description="Low complexity" evidence="1">
    <location>
        <begin position="144"/>
        <end position="158"/>
    </location>
</feature>
<keyword evidence="2" id="KW-0812">Transmembrane</keyword>
<feature type="region of interest" description="Disordered" evidence="1">
    <location>
        <begin position="143"/>
        <end position="173"/>
    </location>
</feature>
<evidence type="ECO:0000256" key="1">
    <source>
        <dbReference type="SAM" id="MobiDB-lite"/>
    </source>
</evidence>
<name>A0A0L0TD94_ALLM3</name>
<keyword evidence="2" id="KW-0472">Membrane</keyword>
<accession>A0A0L0TD94</accession>
<evidence type="ECO:0000313" key="4">
    <source>
        <dbReference type="Proteomes" id="UP000054350"/>
    </source>
</evidence>
<feature type="compositionally biased region" description="Low complexity" evidence="1">
    <location>
        <begin position="247"/>
        <end position="268"/>
    </location>
</feature>
<evidence type="ECO:0000256" key="2">
    <source>
        <dbReference type="SAM" id="Phobius"/>
    </source>
</evidence>
<reference evidence="4" key="2">
    <citation type="submission" date="2009-11" db="EMBL/GenBank/DDBJ databases">
        <title>The Genome Sequence of Allomyces macrogynus strain ATCC 38327.</title>
        <authorList>
            <consortium name="The Broad Institute Genome Sequencing Platform"/>
            <person name="Russ C."/>
            <person name="Cuomo C."/>
            <person name="Shea T."/>
            <person name="Young S.K."/>
            <person name="Zeng Q."/>
            <person name="Koehrsen M."/>
            <person name="Haas B."/>
            <person name="Borodovsky M."/>
            <person name="Guigo R."/>
            <person name="Alvarado L."/>
            <person name="Berlin A."/>
            <person name="Borenstein D."/>
            <person name="Chen Z."/>
            <person name="Engels R."/>
            <person name="Freedman E."/>
            <person name="Gellesch M."/>
            <person name="Goldberg J."/>
            <person name="Griggs A."/>
            <person name="Gujja S."/>
            <person name="Heiman D."/>
            <person name="Hepburn T."/>
            <person name="Howarth C."/>
            <person name="Jen D."/>
            <person name="Larson L."/>
            <person name="Lewis B."/>
            <person name="Mehta T."/>
            <person name="Park D."/>
            <person name="Pearson M."/>
            <person name="Roberts A."/>
            <person name="Saif S."/>
            <person name="Shenoy N."/>
            <person name="Sisk P."/>
            <person name="Stolte C."/>
            <person name="Sykes S."/>
            <person name="Walk T."/>
            <person name="White J."/>
            <person name="Yandava C."/>
            <person name="Burger G."/>
            <person name="Gray M.W."/>
            <person name="Holland P.W.H."/>
            <person name="King N."/>
            <person name="Lang F.B.F."/>
            <person name="Roger A.J."/>
            <person name="Ruiz-Trillo I."/>
            <person name="Lander E."/>
            <person name="Nusbaum C."/>
        </authorList>
    </citation>
    <scope>NUCLEOTIDE SEQUENCE [LARGE SCALE GENOMIC DNA]</scope>
    <source>
        <strain evidence="4">ATCC 38327</strain>
    </source>
</reference>
<keyword evidence="4" id="KW-1185">Reference proteome</keyword>
<keyword evidence="2" id="KW-1133">Transmembrane helix</keyword>
<dbReference type="VEuPathDB" id="FungiDB:AMAG_16467"/>
<protein>
    <recommendedName>
        <fullName evidence="5">PH domain-containing protein</fullName>
    </recommendedName>
</protein>
<organism evidence="3 4">
    <name type="scientific">Allomyces macrogynus (strain ATCC 38327)</name>
    <name type="common">Allomyces javanicus var. macrogynus</name>
    <dbReference type="NCBI Taxonomy" id="578462"/>
    <lineage>
        <taxon>Eukaryota</taxon>
        <taxon>Fungi</taxon>
        <taxon>Fungi incertae sedis</taxon>
        <taxon>Blastocladiomycota</taxon>
        <taxon>Blastocladiomycetes</taxon>
        <taxon>Blastocladiales</taxon>
        <taxon>Blastocladiaceae</taxon>
        <taxon>Allomyces</taxon>
    </lineage>
</organism>
<proteinExistence type="predicted"/>
<dbReference type="AlphaFoldDB" id="A0A0L0TD94"/>
<reference evidence="3 4" key="1">
    <citation type="submission" date="2009-11" db="EMBL/GenBank/DDBJ databases">
        <title>Annotation of Allomyces macrogynus ATCC 38327.</title>
        <authorList>
            <consortium name="The Broad Institute Genome Sequencing Platform"/>
            <person name="Russ C."/>
            <person name="Cuomo C."/>
            <person name="Burger G."/>
            <person name="Gray M.W."/>
            <person name="Holland P.W.H."/>
            <person name="King N."/>
            <person name="Lang F.B.F."/>
            <person name="Roger A.J."/>
            <person name="Ruiz-Trillo I."/>
            <person name="Young S.K."/>
            <person name="Zeng Q."/>
            <person name="Gargeya S."/>
            <person name="Fitzgerald M."/>
            <person name="Haas B."/>
            <person name="Abouelleil A."/>
            <person name="Alvarado L."/>
            <person name="Arachchi H.M."/>
            <person name="Berlin A."/>
            <person name="Chapman S.B."/>
            <person name="Gearin G."/>
            <person name="Goldberg J."/>
            <person name="Griggs A."/>
            <person name="Gujja S."/>
            <person name="Hansen M."/>
            <person name="Heiman D."/>
            <person name="Howarth C."/>
            <person name="Larimer J."/>
            <person name="Lui A."/>
            <person name="MacDonald P.J.P."/>
            <person name="McCowen C."/>
            <person name="Montmayeur A."/>
            <person name="Murphy C."/>
            <person name="Neiman D."/>
            <person name="Pearson M."/>
            <person name="Priest M."/>
            <person name="Roberts A."/>
            <person name="Saif S."/>
            <person name="Shea T."/>
            <person name="Sisk P."/>
            <person name="Stolte C."/>
            <person name="Sykes S."/>
            <person name="Wortman J."/>
            <person name="Nusbaum C."/>
            <person name="Birren B."/>
        </authorList>
    </citation>
    <scope>NUCLEOTIDE SEQUENCE [LARGE SCALE GENOMIC DNA]</scope>
    <source>
        <strain evidence="3 4">ATCC 38327</strain>
    </source>
</reference>
<feature type="transmembrane region" description="Helical" evidence="2">
    <location>
        <begin position="12"/>
        <end position="34"/>
    </location>
</feature>
<dbReference type="EMBL" id="GG745382">
    <property type="protein sequence ID" value="KNE72707.1"/>
    <property type="molecule type" value="Genomic_DNA"/>
</dbReference>
<dbReference type="Proteomes" id="UP000054350">
    <property type="component" value="Unassembled WGS sequence"/>
</dbReference>
<feature type="region of interest" description="Disordered" evidence="1">
    <location>
        <begin position="234"/>
        <end position="296"/>
    </location>
</feature>
<gene>
    <name evidence="3" type="ORF">AMAG_16467</name>
</gene>
<evidence type="ECO:0008006" key="5">
    <source>
        <dbReference type="Google" id="ProtNLM"/>
    </source>
</evidence>
<sequence>MIESFALTAYFIRAVAMLFAVGFAYIALVGRLIVAVWMDRRLTAAGVTAASISSTPMATAAADPNGPLKRKGSAENQAGTKPASGSAAGVPGAELGGVYPVLRRGGGLGFIERFTQTWRATQVYMNMPRGIVAISPPTQSLVQSTARSGAGGSTTARSSVRKRAAGRHGGSGEGMGTVIPLADLGFDASPAGAPPACLELVHLGSGAAWVVQMTPEEVVVWSQHLKAVASVITTGTGSSSGSGTRSGTGQSHSSGGATSVGVAGHTVARAMSTSEAGRVRMPSQRPQLASDRSVRD</sequence>